<keyword evidence="5" id="KW-0560">Oxidoreductase</keyword>
<feature type="region of interest" description="Disordered" evidence="8">
    <location>
        <begin position="424"/>
        <end position="474"/>
    </location>
</feature>
<sequence length="474" mass="51117">MPDVDFREVVIIGAGFAGLEVAKALGRAGIGVTVIDRRNHHLFQPLLYQVATAALSATDVAEPIRRILRRHASVRVIFGEVKTIDTEARRVRLSCGQVIGYRHLVLASGASHGYFGRDEWAQWAPGLKTIEDARHIRSQLLLTFERAERATDPAERRRLMEIAIIGGGPTGVEMAGAIAELSRHALLRDFRCINPGDARITLVEAGPRLLAGFTEEMSAYAKARLERLGVTVRTGEAVEEIGPAAITIAGRKQPVGVVIWAAGVAASPLAKQLGDTDRAGRIAVDGTLAVAGVTGVYALGDVALFAGADGRPLPGLAQVAKQQGIHLGRALAAHLGNGTPLPAFRYHSRGNTAIVGRHAAVFEQGRFKVKGWLAWMSWAIIHVYLLVGFQNRFLVSMQWLWRYLTYERGARLIAGDFIETENPKTAPLPLDRLRQPPGPEAQTIPPQEAEHARTGEDQHAEKAAARAAGPAGEG</sequence>
<dbReference type="EMBL" id="FMVT01000008">
    <property type="protein sequence ID" value="SCY71184.1"/>
    <property type="molecule type" value="Genomic_DNA"/>
</dbReference>
<evidence type="ECO:0000256" key="1">
    <source>
        <dbReference type="ARBA" id="ARBA00005272"/>
    </source>
</evidence>
<evidence type="ECO:0000256" key="6">
    <source>
        <dbReference type="ARBA" id="ARBA00023027"/>
    </source>
</evidence>
<comment type="catalytic activity">
    <reaction evidence="7">
        <text>a quinone + NADH + H(+) = a quinol + NAD(+)</text>
        <dbReference type="Rhea" id="RHEA:46160"/>
        <dbReference type="ChEBI" id="CHEBI:15378"/>
        <dbReference type="ChEBI" id="CHEBI:24646"/>
        <dbReference type="ChEBI" id="CHEBI:57540"/>
        <dbReference type="ChEBI" id="CHEBI:57945"/>
        <dbReference type="ChEBI" id="CHEBI:132124"/>
        <dbReference type="EC" id="1.6.5.9"/>
    </reaction>
</comment>
<dbReference type="RefSeq" id="WP_090744706.1">
    <property type="nucleotide sequence ID" value="NZ_FMVT01000008.1"/>
</dbReference>
<dbReference type="InterPro" id="IPR045024">
    <property type="entry name" value="NDH-2"/>
</dbReference>
<dbReference type="InterPro" id="IPR023753">
    <property type="entry name" value="FAD/NAD-binding_dom"/>
</dbReference>
<evidence type="ECO:0000256" key="2">
    <source>
        <dbReference type="ARBA" id="ARBA00012637"/>
    </source>
</evidence>
<dbReference type="Pfam" id="PF07992">
    <property type="entry name" value="Pyr_redox_2"/>
    <property type="match status" value="1"/>
</dbReference>
<evidence type="ECO:0000256" key="8">
    <source>
        <dbReference type="SAM" id="MobiDB-lite"/>
    </source>
</evidence>
<feature type="compositionally biased region" description="Basic and acidic residues" evidence="8">
    <location>
        <begin position="448"/>
        <end position="464"/>
    </location>
</feature>
<keyword evidence="4" id="KW-0274">FAD</keyword>
<keyword evidence="12" id="KW-1185">Reference proteome</keyword>
<dbReference type="AlphaFoldDB" id="A0A1G5I5I6"/>
<dbReference type="Gene3D" id="3.50.50.100">
    <property type="match status" value="1"/>
</dbReference>
<evidence type="ECO:0000256" key="4">
    <source>
        <dbReference type="ARBA" id="ARBA00022827"/>
    </source>
</evidence>
<feature type="compositionally biased region" description="Low complexity" evidence="8">
    <location>
        <begin position="465"/>
        <end position="474"/>
    </location>
</feature>
<name>A0A1G5I5I6_9RHOB</name>
<dbReference type="PANTHER" id="PTHR43706">
    <property type="entry name" value="NADH DEHYDROGENASE"/>
    <property type="match status" value="1"/>
</dbReference>
<dbReference type="EC" id="1.6.5.9" evidence="2"/>
<dbReference type="OrthoDB" id="9781621at2"/>
<reference evidence="11 12" key="1">
    <citation type="submission" date="2016-10" db="EMBL/GenBank/DDBJ databases">
        <authorList>
            <person name="de Groot N.N."/>
        </authorList>
    </citation>
    <scope>NUCLEOTIDE SEQUENCE [LARGE SCALE GENOMIC DNA]</scope>
    <source>
        <strain evidence="11 12">CGMCC 1.8925</strain>
    </source>
</reference>
<keyword evidence="9" id="KW-1133">Transmembrane helix</keyword>
<keyword evidence="3" id="KW-0285">Flavoprotein</keyword>
<keyword evidence="9" id="KW-0472">Membrane</keyword>
<evidence type="ECO:0000256" key="7">
    <source>
        <dbReference type="ARBA" id="ARBA00047599"/>
    </source>
</evidence>
<feature type="transmembrane region" description="Helical" evidence="9">
    <location>
        <begin position="372"/>
        <end position="389"/>
    </location>
</feature>
<keyword evidence="9" id="KW-0812">Transmembrane</keyword>
<organism evidence="11 12">
    <name type="scientific">Paracoccus tibetensis</name>
    <dbReference type="NCBI Taxonomy" id="336292"/>
    <lineage>
        <taxon>Bacteria</taxon>
        <taxon>Pseudomonadati</taxon>
        <taxon>Pseudomonadota</taxon>
        <taxon>Alphaproteobacteria</taxon>
        <taxon>Rhodobacterales</taxon>
        <taxon>Paracoccaceae</taxon>
        <taxon>Paracoccus</taxon>
    </lineage>
</organism>
<evidence type="ECO:0000256" key="9">
    <source>
        <dbReference type="SAM" id="Phobius"/>
    </source>
</evidence>
<dbReference type="GO" id="GO:0050136">
    <property type="term" value="F:NADH dehydrogenase (quinone) (non-electrogenic) activity"/>
    <property type="evidence" value="ECO:0007669"/>
    <property type="project" value="UniProtKB-EC"/>
</dbReference>
<dbReference type="SUPFAM" id="SSF51905">
    <property type="entry name" value="FAD/NAD(P)-binding domain"/>
    <property type="match status" value="2"/>
</dbReference>
<evidence type="ECO:0000256" key="3">
    <source>
        <dbReference type="ARBA" id="ARBA00022630"/>
    </source>
</evidence>
<evidence type="ECO:0000313" key="12">
    <source>
        <dbReference type="Proteomes" id="UP000199502"/>
    </source>
</evidence>
<evidence type="ECO:0000313" key="11">
    <source>
        <dbReference type="EMBL" id="SCY71184.1"/>
    </source>
</evidence>
<evidence type="ECO:0000256" key="5">
    <source>
        <dbReference type="ARBA" id="ARBA00023002"/>
    </source>
</evidence>
<accession>A0A1G5I5I6</accession>
<gene>
    <name evidence="11" type="ORF">SAMN05660710_02434</name>
</gene>
<evidence type="ECO:0000259" key="10">
    <source>
        <dbReference type="Pfam" id="PF07992"/>
    </source>
</evidence>
<proteinExistence type="inferred from homology"/>
<dbReference type="PRINTS" id="PR00368">
    <property type="entry name" value="FADPNR"/>
</dbReference>
<feature type="domain" description="FAD/NAD(P)-binding" evidence="10">
    <location>
        <begin position="8"/>
        <end position="324"/>
    </location>
</feature>
<dbReference type="PANTHER" id="PTHR43706:SF47">
    <property type="entry name" value="EXTERNAL NADH-UBIQUINONE OXIDOREDUCTASE 1, MITOCHONDRIAL-RELATED"/>
    <property type="match status" value="1"/>
</dbReference>
<dbReference type="InterPro" id="IPR036188">
    <property type="entry name" value="FAD/NAD-bd_sf"/>
</dbReference>
<comment type="similarity">
    <text evidence="1">Belongs to the NADH dehydrogenase family.</text>
</comment>
<protein>
    <recommendedName>
        <fullName evidence="2">NADH:ubiquinone reductase (non-electrogenic)</fullName>
        <ecNumber evidence="2">1.6.5.9</ecNumber>
    </recommendedName>
</protein>
<dbReference type="Proteomes" id="UP000199502">
    <property type="component" value="Unassembled WGS sequence"/>
</dbReference>
<dbReference type="PRINTS" id="PR00411">
    <property type="entry name" value="PNDRDTASEI"/>
</dbReference>
<keyword evidence="6" id="KW-0520">NAD</keyword>
<dbReference type="STRING" id="336292.SAMN05660710_02434"/>